<dbReference type="STRING" id="1367849.GCA_000518585_01923"/>
<protein>
    <submittedName>
        <fullName evidence="1">Serine/threonine protein phosphatase</fullName>
    </submittedName>
</protein>
<proteinExistence type="predicted"/>
<dbReference type="EMBL" id="CP072168">
    <property type="protein sequence ID" value="QYA09507.1"/>
    <property type="molecule type" value="Genomic_DNA"/>
</dbReference>
<evidence type="ECO:0000313" key="3">
    <source>
        <dbReference type="Proteomes" id="UP000298545"/>
    </source>
</evidence>
<dbReference type="EMBL" id="CP039692">
    <property type="protein sequence ID" value="QCJ00051.1"/>
    <property type="molecule type" value="Genomic_DNA"/>
</dbReference>
<accession>A0A4D7E4S3</accession>
<dbReference type="InterPro" id="IPR011009">
    <property type="entry name" value="Kinase-like_dom_sf"/>
</dbReference>
<dbReference type="OrthoDB" id="8028712at2"/>
<dbReference type="Proteomes" id="UP000298545">
    <property type="component" value="Chromosome linear"/>
</dbReference>
<gene>
    <name evidence="1" type="ORF">CFBP5473_19120</name>
    <name evidence="2" type="ORF">J5285_19230</name>
</gene>
<dbReference type="AlphaFoldDB" id="A0A4D7E4S3"/>
<reference evidence="1 3" key="1">
    <citation type="submission" date="2019-04" db="EMBL/GenBank/DDBJ databases">
        <title>Complete genome sequence of Agrobacterium larrymoorei CFBP5473.</title>
        <authorList>
            <person name="Haryono M."/>
            <person name="Chou L."/>
            <person name="Lin Y.-C."/>
            <person name="Lai E.-M."/>
            <person name="Kuo C.-H."/>
        </authorList>
    </citation>
    <scope>NUCLEOTIDE SEQUENCE [LARGE SCALE GENOMIC DNA]</scope>
    <source>
        <strain evidence="1 3">CFBP5473</strain>
    </source>
</reference>
<dbReference type="RefSeq" id="WP_027674724.1">
    <property type="nucleotide sequence ID" value="NZ_CP039692.1"/>
</dbReference>
<dbReference type="SUPFAM" id="SSF56112">
    <property type="entry name" value="Protein kinase-like (PK-like)"/>
    <property type="match status" value="1"/>
</dbReference>
<sequence>MLQSADPTEREKGFHVHLEDADIAALMQTLLTSDRRIQQLQLSVGSVWIKRQGTEKAPWWVKLQAFLASLLPYKFLKPSPILKPNEMMAREKRRMIEFAQAGFAVPEIIYASETAIVLSDVGPTVQRTLKMFKGQESNAHDPLLVDAAAAIGSLHAAGLCHGRPHVRDFFIRDGQIGFMDFEEEPQSVMPLATAQARDIWLLFLPLTTLAKDAEMTLPAAYNAWASRAPAAAIAELRRLVHVLGRFLPLARLIGRVQMGSDLRRFILATDFLKNAVKTEAAGKTPGEAGKDD</sequence>
<reference evidence="2 4" key="2">
    <citation type="submission" date="2021-03" db="EMBL/GenBank/DDBJ databases">
        <title>Rapid diversification of plasmids in a genus of pathogenic and nitrogen fixing bacteria.</title>
        <authorList>
            <person name="Weisberg A.J."/>
            <person name="Miller M."/>
            <person name="Ream W."/>
            <person name="Grunwald N.J."/>
            <person name="Chang J.H."/>
        </authorList>
    </citation>
    <scope>NUCLEOTIDE SEQUENCE [LARGE SCALE GENOMIC DNA]</scope>
    <source>
        <strain evidence="2 4">AF3.44</strain>
    </source>
</reference>
<organism evidence="1 3">
    <name type="scientific">Agrobacterium larrymoorei</name>
    <dbReference type="NCBI Taxonomy" id="160699"/>
    <lineage>
        <taxon>Bacteria</taxon>
        <taxon>Pseudomonadati</taxon>
        <taxon>Pseudomonadota</taxon>
        <taxon>Alphaproteobacteria</taxon>
        <taxon>Hyphomicrobiales</taxon>
        <taxon>Rhizobiaceae</taxon>
        <taxon>Rhizobium/Agrobacterium group</taxon>
        <taxon>Agrobacterium</taxon>
    </lineage>
</organism>
<evidence type="ECO:0000313" key="2">
    <source>
        <dbReference type="EMBL" id="QYA09507.1"/>
    </source>
</evidence>
<dbReference type="KEGG" id="alf:CFBP5473_19120"/>
<evidence type="ECO:0000313" key="1">
    <source>
        <dbReference type="EMBL" id="QCJ00051.1"/>
    </source>
</evidence>
<dbReference type="Proteomes" id="UP000826513">
    <property type="component" value="Chromosome 2"/>
</dbReference>
<evidence type="ECO:0000313" key="4">
    <source>
        <dbReference type="Proteomes" id="UP000826513"/>
    </source>
</evidence>
<name>A0A4D7E4S3_9HYPH</name>
<keyword evidence="4" id="KW-1185">Reference proteome</keyword>